<evidence type="ECO:0000313" key="2">
    <source>
        <dbReference type="EMBL" id="KAG8223372.1"/>
    </source>
</evidence>
<sequence length="98" mass="11127">MKWKEFSGSFEYGHPGAAGVHSHQPEWGEKAPGPRAVWHRGHDSALGAERGFSAMESQDTLRQRTDIHPKMKIKCTKNRFRHARPSQGAEGNMEYIRV</sequence>
<reference evidence="2" key="2">
    <citation type="submission" date="2017-10" db="EMBL/GenBank/DDBJ databases">
        <title>Ladona fulva Genome sequencing and assembly.</title>
        <authorList>
            <person name="Murali S."/>
            <person name="Richards S."/>
            <person name="Bandaranaike D."/>
            <person name="Bellair M."/>
            <person name="Blankenburg K."/>
            <person name="Chao H."/>
            <person name="Dinh H."/>
            <person name="Doddapaneni H."/>
            <person name="Dugan-Rocha S."/>
            <person name="Elkadiri S."/>
            <person name="Gnanaolivu R."/>
            <person name="Hernandez B."/>
            <person name="Skinner E."/>
            <person name="Javaid M."/>
            <person name="Lee S."/>
            <person name="Li M."/>
            <person name="Ming W."/>
            <person name="Munidasa M."/>
            <person name="Muniz J."/>
            <person name="Nguyen L."/>
            <person name="Hughes D."/>
            <person name="Osuji N."/>
            <person name="Pu L.-L."/>
            <person name="Puazo M."/>
            <person name="Qu C."/>
            <person name="Quiroz J."/>
            <person name="Raj R."/>
            <person name="Weissenberger G."/>
            <person name="Xin Y."/>
            <person name="Zou X."/>
            <person name="Han Y."/>
            <person name="Worley K."/>
            <person name="Muzny D."/>
            <person name="Gibbs R."/>
        </authorList>
    </citation>
    <scope>NUCLEOTIDE SEQUENCE</scope>
    <source>
        <strain evidence="2">Sampled in the wild</strain>
    </source>
</reference>
<name>A0A8K0NVP3_LADFU</name>
<feature type="region of interest" description="Disordered" evidence="1">
    <location>
        <begin position="13"/>
        <end position="36"/>
    </location>
</feature>
<gene>
    <name evidence="2" type="ORF">J437_LFUL001250</name>
</gene>
<accession>A0A8K0NVP3</accession>
<keyword evidence="3" id="KW-1185">Reference proteome</keyword>
<organism evidence="2 3">
    <name type="scientific">Ladona fulva</name>
    <name type="common">Scarce chaser dragonfly</name>
    <name type="synonym">Libellula fulva</name>
    <dbReference type="NCBI Taxonomy" id="123851"/>
    <lineage>
        <taxon>Eukaryota</taxon>
        <taxon>Metazoa</taxon>
        <taxon>Ecdysozoa</taxon>
        <taxon>Arthropoda</taxon>
        <taxon>Hexapoda</taxon>
        <taxon>Insecta</taxon>
        <taxon>Pterygota</taxon>
        <taxon>Palaeoptera</taxon>
        <taxon>Odonata</taxon>
        <taxon>Epiprocta</taxon>
        <taxon>Anisoptera</taxon>
        <taxon>Libelluloidea</taxon>
        <taxon>Libellulidae</taxon>
        <taxon>Ladona</taxon>
    </lineage>
</organism>
<proteinExistence type="predicted"/>
<reference evidence="2" key="1">
    <citation type="submission" date="2013-04" db="EMBL/GenBank/DDBJ databases">
        <authorList>
            <person name="Qu J."/>
            <person name="Murali S.C."/>
            <person name="Bandaranaike D."/>
            <person name="Bellair M."/>
            <person name="Blankenburg K."/>
            <person name="Chao H."/>
            <person name="Dinh H."/>
            <person name="Doddapaneni H."/>
            <person name="Downs B."/>
            <person name="Dugan-Rocha S."/>
            <person name="Elkadiri S."/>
            <person name="Gnanaolivu R.D."/>
            <person name="Hernandez B."/>
            <person name="Javaid M."/>
            <person name="Jayaseelan J.C."/>
            <person name="Lee S."/>
            <person name="Li M."/>
            <person name="Ming W."/>
            <person name="Munidasa M."/>
            <person name="Muniz J."/>
            <person name="Nguyen L."/>
            <person name="Ongeri F."/>
            <person name="Osuji N."/>
            <person name="Pu L.-L."/>
            <person name="Puazo M."/>
            <person name="Qu C."/>
            <person name="Quiroz J."/>
            <person name="Raj R."/>
            <person name="Weissenberger G."/>
            <person name="Xin Y."/>
            <person name="Zou X."/>
            <person name="Han Y."/>
            <person name="Richards S."/>
            <person name="Worley K."/>
            <person name="Muzny D."/>
            <person name="Gibbs R."/>
        </authorList>
    </citation>
    <scope>NUCLEOTIDE SEQUENCE</scope>
    <source>
        <strain evidence="2">Sampled in the wild</strain>
    </source>
</reference>
<dbReference type="Proteomes" id="UP000792457">
    <property type="component" value="Unassembled WGS sequence"/>
</dbReference>
<evidence type="ECO:0000313" key="3">
    <source>
        <dbReference type="Proteomes" id="UP000792457"/>
    </source>
</evidence>
<comment type="caution">
    <text evidence="2">The sequence shown here is derived from an EMBL/GenBank/DDBJ whole genome shotgun (WGS) entry which is preliminary data.</text>
</comment>
<dbReference type="EMBL" id="KZ308157">
    <property type="protein sequence ID" value="KAG8223372.1"/>
    <property type="molecule type" value="Genomic_DNA"/>
</dbReference>
<dbReference type="AlphaFoldDB" id="A0A8K0NVP3"/>
<evidence type="ECO:0000256" key="1">
    <source>
        <dbReference type="SAM" id="MobiDB-lite"/>
    </source>
</evidence>
<protein>
    <submittedName>
        <fullName evidence="2">Uncharacterized protein</fullName>
    </submittedName>
</protein>